<sequence>MGTMDVNLEVVTIPVSDVDRALEFYRDRLGWRLDADIKVSDDVRIVQLTPTGDGHTSIAFGKGLPIAAAPGSMRHLELVTSDVVATREELAQRGVDVTEVYHGPGGAFWPEARQPGPDPERNSYNSFASFQDPDGNGWTLQEVTTRMPGREARS</sequence>
<feature type="region of interest" description="Disordered" evidence="1">
    <location>
        <begin position="107"/>
        <end position="154"/>
    </location>
</feature>
<evidence type="ECO:0000259" key="2">
    <source>
        <dbReference type="PROSITE" id="PS51819"/>
    </source>
</evidence>
<dbReference type="InterPro" id="IPR029068">
    <property type="entry name" value="Glyas_Bleomycin-R_OHBP_Dase"/>
</dbReference>
<organism evidence="3 4">
    <name type="scientific">Micromonospora purpureochromogenes</name>
    <dbReference type="NCBI Taxonomy" id="47872"/>
    <lineage>
        <taxon>Bacteria</taxon>
        <taxon>Bacillati</taxon>
        <taxon>Actinomycetota</taxon>
        <taxon>Actinomycetes</taxon>
        <taxon>Micromonosporales</taxon>
        <taxon>Micromonosporaceae</taxon>
        <taxon>Micromonospora</taxon>
    </lineage>
</organism>
<protein>
    <submittedName>
        <fullName evidence="3">Catechol 2,3-dioxygenase</fullName>
    </submittedName>
</protein>
<dbReference type="InterPro" id="IPR004360">
    <property type="entry name" value="Glyas_Fos-R_dOase_dom"/>
</dbReference>
<evidence type="ECO:0000313" key="4">
    <source>
        <dbReference type="Proteomes" id="UP000198228"/>
    </source>
</evidence>
<evidence type="ECO:0000313" key="3">
    <source>
        <dbReference type="EMBL" id="SCE88922.1"/>
    </source>
</evidence>
<gene>
    <name evidence="3" type="ORF">GA0074696_1477</name>
</gene>
<keyword evidence="3" id="KW-0560">Oxidoreductase</keyword>
<dbReference type="EMBL" id="LT607410">
    <property type="protein sequence ID" value="SCE88922.1"/>
    <property type="molecule type" value="Genomic_DNA"/>
</dbReference>
<proteinExistence type="predicted"/>
<dbReference type="PANTHER" id="PTHR36437">
    <property type="entry name" value="GLYOXALASE/BLEOMYCIN RESISTANCE PROTEIN/DIOXYGENASE"/>
    <property type="match status" value="1"/>
</dbReference>
<keyword evidence="3" id="KW-0223">Dioxygenase</keyword>
<dbReference type="AlphaFoldDB" id="A0A1C4VY58"/>
<accession>A0A1C4VY58</accession>
<dbReference type="InterPro" id="IPR037523">
    <property type="entry name" value="VOC_core"/>
</dbReference>
<dbReference type="GO" id="GO:0051213">
    <property type="term" value="F:dioxygenase activity"/>
    <property type="evidence" value="ECO:0007669"/>
    <property type="project" value="UniProtKB-KW"/>
</dbReference>
<dbReference type="PROSITE" id="PS51819">
    <property type="entry name" value="VOC"/>
    <property type="match status" value="1"/>
</dbReference>
<reference evidence="3 4" key="1">
    <citation type="submission" date="2016-06" db="EMBL/GenBank/DDBJ databases">
        <authorList>
            <person name="Kjaerup R.B."/>
            <person name="Dalgaard T.S."/>
            <person name="Juul-Madsen H.R."/>
        </authorList>
    </citation>
    <scope>NUCLEOTIDE SEQUENCE [LARGE SCALE GENOMIC DNA]</scope>
    <source>
        <strain evidence="3 4">DSM 43821</strain>
    </source>
</reference>
<dbReference type="Pfam" id="PF00903">
    <property type="entry name" value="Glyoxalase"/>
    <property type="match status" value="1"/>
</dbReference>
<feature type="domain" description="VOC" evidence="2">
    <location>
        <begin position="7"/>
        <end position="143"/>
    </location>
</feature>
<dbReference type="Proteomes" id="UP000198228">
    <property type="component" value="Chromosome I"/>
</dbReference>
<evidence type="ECO:0000256" key="1">
    <source>
        <dbReference type="SAM" id="MobiDB-lite"/>
    </source>
</evidence>
<dbReference type="PANTHER" id="PTHR36437:SF2">
    <property type="entry name" value="GLYOXALASE_BLEOMYCIN RESISTANCE PROTEIN_DIOXYGENASE"/>
    <property type="match status" value="1"/>
</dbReference>
<name>A0A1C4VY58_9ACTN</name>
<dbReference type="SUPFAM" id="SSF54593">
    <property type="entry name" value="Glyoxalase/Bleomycin resistance protein/Dihydroxybiphenyl dioxygenase"/>
    <property type="match status" value="1"/>
</dbReference>
<dbReference type="Gene3D" id="3.10.180.10">
    <property type="entry name" value="2,3-Dihydroxybiphenyl 1,2-Dioxygenase, domain 1"/>
    <property type="match status" value="1"/>
</dbReference>